<dbReference type="Gene3D" id="3.30.70.1900">
    <property type="match status" value="1"/>
</dbReference>
<dbReference type="CDD" id="cd21140">
    <property type="entry name" value="Cas6_I-like"/>
    <property type="match status" value="1"/>
</dbReference>
<protein>
    <recommendedName>
        <fullName evidence="4">CRISPR-associated endoribonuclease</fullName>
    </recommendedName>
</protein>
<evidence type="ECO:0000259" key="6">
    <source>
        <dbReference type="Pfam" id="PF01881"/>
    </source>
</evidence>
<feature type="domain" description="CRISPR associated protein Cas6 C-terminal" evidence="6">
    <location>
        <begin position="123"/>
        <end position="210"/>
    </location>
</feature>
<keyword evidence="8" id="KW-1185">Reference proteome</keyword>
<sequence>MRAELKFKLHKPLIIPLQYNHIVQAMILKWINDESYRNFIHDTGYEYNKRVLKMYTFSRLQGKYRIDKENSTITFEDEMKLLISTVDRKFLMYIVDGVIRNKEINIIGNKIELGEVSCYKKNIKSGDSIFTKSPITVYSTFENELGKKTYYYSPYESDFSELLRKNLIKKYNALFNKNPENDEFSIIPSQRKKPKKSVMTYKGTIIKEYSSEVQPYFGCTSEEILNHFTFFFKFCIHLFLLLCCKLEINFCICD</sequence>
<dbReference type="PANTHER" id="PTHR36984:SF1">
    <property type="entry name" value="CRISPR-ASSOCIATED ENDORIBONUCLEASE CAS6 1"/>
    <property type="match status" value="1"/>
</dbReference>
<dbReference type="NCBIfam" id="TIGR01877">
    <property type="entry name" value="cas_cas6"/>
    <property type="match status" value="1"/>
</dbReference>
<dbReference type="GO" id="GO:0003723">
    <property type="term" value="F:RNA binding"/>
    <property type="evidence" value="ECO:0007669"/>
    <property type="project" value="UniProtKB-KW"/>
</dbReference>
<gene>
    <name evidence="7" type="ORF">CLTEP_10520</name>
</gene>
<evidence type="ECO:0000256" key="2">
    <source>
        <dbReference type="ARBA" id="ARBA00022884"/>
    </source>
</evidence>
<evidence type="ECO:0000256" key="4">
    <source>
        <dbReference type="PIRNR" id="PIRNR005054"/>
    </source>
</evidence>
<dbReference type="Pfam" id="PF21350">
    <property type="entry name" value="Cas6_I-A"/>
    <property type="match status" value="1"/>
</dbReference>
<dbReference type="EMBL" id="LTBA01000007">
    <property type="protein sequence ID" value="KYH35059.1"/>
    <property type="molecule type" value="Genomic_DNA"/>
</dbReference>
<dbReference type="PIRSF" id="PIRSF005054">
    <property type="entry name" value="PF1131"/>
    <property type="match status" value="1"/>
</dbReference>
<dbReference type="GO" id="GO:0051607">
    <property type="term" value="P:defense response to virus"/>
    <property type="evidence" value="ECO:0007669"/>
    <property type="project" value="UniProtKB-KW"/>
</dbReference>
<organism evidence="7 8">
    <name type="scientific">Clostridium tepidiprofundi DSM 19306</name>
    <dbReference type="NCBI Taxonomy" id="1121338"/>
    <lineage>
        <taxon>Bacteria</taxon>
        <taxon>Bacillati</taxon>
        <taxon>Bacillota</taxon>
        <taxon>Clostridia</taxon>
        <taxon>Eubacteriales</taxon>
        <taxon>Clostridiaceae</taxon>
        <taxon>Clostridium</taxon>
    </lineage>
</organism>
<comment type="similarity">
    <text evidence="1 4">Belongs to the CRISPR-associated protein Cas6/Cse3/CasE family.</text>
</comment>
<evidence type="ECO:0000256" key="1">
    <source>
        <dbReference type="ARBA" id="ARBA00005937"/>
    </source>
</evidence>
<comment type="function">
    <text evidence="4">CRISPR (clustered regularly interspaced short palindromic repeat), is an adaptive immune system that provides protection against mobile genetic elements (viruses, transposable elements and conjugative plasmids). CRISPR clusters contain sequences complementary to antecedent mobile elements and target invading nucleic acids. CRISPR clusters are transcribed and processed into CRISPR RNA (crRNA).</text>
</comment>
<dbReference type="InterPro" id="IPR045747">
    <property type="entry name" value="CRISPR-assoc_prot_Cas6_N_sf"/>
</dbReference>
<dbReference type="GO" id="GO:0016788">
    <property type="term" value="F:hydrolase activity, acting on ester bonds"/>
    <property type="evidence" value="ECO:0007669"/>
    <property type="project" value="InterPro"/>
</dbReference>
<dbReference type="PANTHER" id="PTHR36984">
    <property type="entry name" value="CRISPR-ASSOCIATED ENDORIBONUCLEASE CAS6 1"/>
    <property type="match status" value="1"/>
</dbReference>
<dbReference type="InterPro" id="IPR010156">
    <property type="entry name" value="CRISPR-assoc_prot_Cas6"/>
</dbReference>
<evidence type="ECO:0000256" key="5">
    <source>
        <dbReference type="PIRSR" id="PIRSR005054-1"/>
    </source>
</evidence>
<comment type="caution">
    <text evidence="7">The sequence shown here is derived from an EMBL/GenBank/DDBJ whole genome shotgun (WGS) entry which is preliminary data.</text>
</comment>
<accession>A0A151B581</accession>
<dbReference type="Gene3D" id="3.30.70.1890">
    <property type="match status" value="1"/>
</dbReference>
<feature type="site" description="Transition state stabilizer" evidence="5">
    <location>
        <position position="53"/>
    </location>
</feature>
<evidence type="ECO:0000256" key="3">
    <source>
        <dbReference type="ARBA" id="ARBA00023118"/>
    </source>
</evidence>
<dbReference type="InterPro" id="IPR049435">
    <property type="entry name" value="Cas_Cas6_C"/>
</dbReference>
<proteinExistence type="inferred from homology"/>
<reference evidence="7 8" key="1">
    <citation type="submission" date="2016-02" db="EMBL/GenBank/DDBJ databases">
        <title>Genome sequence of Clostridium tepidiprofundi DSM 19306.</title>
        <authorList>
            <person name="Poehlein A."/>
            <person name="Daniel R."/>
        </authorList>
    </citation>
    <scope>NUCLEOTIDE SEQUENCE [LARGE SCALE GENOMIC DNA]</scope>
    <source>
        <strain evidence="7 8">DSM 19306</strain>
    </source>
</reference>
<keyword evidence="3" id="KW-0051">Antiviral defense</keyword>
<dbReference type="Proteomes" id="UP000075531">
    <property type="component" value="Unassembled WGS sequence"/>
</dbReference>
<dbReference type="AlphaFoldDB" id="A0A151B581"/>
<dbReference type="RefSeq" id="WP_066823596.1">
    <property type="nucleotide sequence ID" value="NZ_LTBA01000007.1"/>
</dbReference>
<dbReference type="Pfam" id="PF01881">
    <property type="entry name" value="Cas_Cas6_C"/>
    <property type="match status" value="1"/>
</dbReference>
<evidence type="ECO:0000313" key="7">
    <source>
        <dbReference type="EMBL" id="KYH35059.1"/>
    </source>
</evidence>
<dbReference type="STRING" id="1121338.CLTEP_10520"/>
<name>A0A151B581_9CLOT</name>
<evidence type="ECO:0000313" key="8">
    <source>
        <dbReference type="Proteomes" id="UP000075531"/>
    </source>
</evidence>
<keyword evidence="2" id="KW-0694">RNA-binding</keyword>